<dbReference type="Gene3D" id="3.90.930.12">
    <property type="entry name" value="Ribosomal protein L6, alpha-beta domain"/>
    <property type="match status" value="2"/>
</dbReference>
<dbReference type="GO" id="GO:0022625">
    <property type="term" value="C:cytosolic large ribosomal subunit"/>
    <property type="evidence" value="ECO:0007669"/>
    <property type="project" value="TreeGrafter"/>
</dbReference>
<protein>
    <recommendedName>
        <fullName evidence="4">Large ribosomal subunit protein uL6</fullName>
    </recommendedName>
    <alternativeName>
        <fullName evidence="5">60S ribosomal protein L9</fullName>
    </alternativeName>
</protein>
<feature type="domain" description="Large ribosomal subunit protein uL6 alpha-beta" evidence="6">
    <location>
        <begin position="97"/>
        <end position="176"/>
    </location>
</feature>
<evidence type="ECO:0000259" key="6">
    <source>
        <dbReference type="Pfam" id="PF00347"/>
    </source>
</evidence>
<dbReference type="Pfam" id="PF00347">
    <property type="entry name" value="Ribosomal_L6"/>
    <property type="match status" value="2"/>
</dbReference>
<evidence type="ECO:0000256" key="4">
    <source>
        <dbReference type="ARBA" id="ARBA00035246"/>
    </source>
</evidence>
<dbReference type="InterPro" id="IPR036789">
    <property type="entry name" value="Ribosomal_uL6-like_a/b-dom_sf"/>
</dbReference>
<dbReference type="EMBL" id="MRZV01000451">
    <property type="protein sequence ID" value="PIK49697.1"/>
    <property type="molecule type" value="Genomic_DNA"/>
</dbReference>
<dbReference type="GO" id="GO:0019843">
    <property type="term" value="F:rRNA binding"/>
    <property type="evidence" value="ECO:0007669"/>
    <property type="project" value="InterPro"/>
</dbReference>
<comment type="similarity">
    <text evidence="1">Belongs to the universal ribosomal protein uL6 family.</text>
</comment>
<organism evidence="7 8">
    <name type="scientific">Stichopus japonicus</name>
    <name type="common">Sea cucumber</name>
    <dbReference type="NCBI Taxonomy" id="307972"/>
    <lineage>
        <taxon>Eukaryota</taxon>
        <taxon>Metazoa</taxon>
        <taxon>Echinodermata</taxon>
        <taxon>Eleutherozoa</taxon>
        <taxon>Echinozoa</taxon>
        <taxon>Holothuroidea</taxon>
        <taxon>Aspidochirotacea</taxon>
        <taxon>Aspidochirotida</taxon>
        <taxon>Stichopodidae</taxon>
        <taxon>Apostichopus</taxon>
    </lineage>
</organism>
<dbReference type="InterPro" id="IPR000702">
    <property type="entry name" value="Ribosomal_uL6-like"/>
</dbReference>
<evidence type="ECO:0000256" key="2">
    <source>
        <dbReference type="ARBA" id="ARBA00022980"/>
    </source>
</evidence>
<keyword evidence="2 7" id="KW-0689">Ribosomal protein</keyword>
<dbReference type="STRING" id="307972.A0A2G8KP05"/>
<dbReference type="GO" id="GO:0002181">
    <property type="term" value="P:cytoplasmic translation"/>
    <property type="evidence" value="ECO:0007669"/>
    <property type="project" value="TreeGrafter"/>
</dbReference>
<dbReference type="GO" id="GO:0003735">
    <property type="term" value="F:structural constituent of ribosome"/>
    <property type="evidence" value="ECO:0007669"/>
    <property type="project" value="InterPro"/>
</dbReference>
<dbReference type="FunFam" id="3.90.930.12:FF:000004">
    <property type="entry name" value="60S ribosomal protein L9"/>
    <property type="match status" value="1"/>
</dbReference>
<evidence type="ECO:0000313" key="7">
    <source>
        <dbReference type="EMBL" id="PIK49697.1"/>
    </source>
</evidence>
<dbReference type="InterPro" id="IPR002359">
    <property type="entry name" value="Ribosomal_uL6_CS2"/>
</dbReference>
<dbReference type="AlphaFoldDB" id="A0A2G8KP05"/>
<reference evidence="7 8" key="1">
    <citation type="journal article" date="2017" name="PLoS Biol.">
        <title>The sea cucumber genome provides insights into morphological evolution and visceral regeneration.</title>
        <authorList>
            <person name="Zhang X."/>
            <person name="Sun L."/>
            <person name="Yuan J."/>
            <person name="Sun Y."/>
            <person name="Gao Y."/>
            <person name="Zhang L."/>
            <person name="Li S."/>
            <person name="Dai H."/>
            <person name="Hamel J.F."/>
            <person name="Liu C."/>
            <person name="Yu Y."/>
            <person name="Liu S."/>
            <person name="Lin W."/>
            <person name="Guo K."/>
            <person name="Jin S."/>
            <person name="Xu P."/>
            <person name="Storey K.B."/>
            <person name="Huan P."/>
            <person name="Zhang T."/>
            <person name="Zhou Y."/>
            <person name="Zhang J."/>
            <person name="Lin C."/>
            <person name="Li X."/>
            <person name="Xing L."/>
            <person name="Huo D."/>
            <person name="Sun M."/>
            <person name="Wang L."/>
            <person name="Mercier A."/>
            <person name="Li F."/>
            <person name="Yang H."/>
            <person name="Xiang J."/>
        </authorList>
    </citation>
    <scope>NUCLEOTIDE SEQUENCE [LARGE SCALE GENOMIC DNA]</scope>
    <source>
        <strain evidence="7">Shaxun</strain>
        <tissue evidence="7">Muscle</tissue>
    </source>
</reference>
<keyword evidence="3" id="KW-0687">Ribonucleoprotein</keyword>
<dbReference type="SUPFAM" id="SSF56053">
    <property type="entry name" value="Ribosomal protein L6"/>
    <property type="match status" value="2"/>
</dbReference>
<dbReference type="PIRSF" id="PIRSF002162">
    <property type="entry name" value="Ribosomal_L6"/>
    <property type="match status" value="1"/>
</dbReference>
<accession>A0A2G8KP05</accession>
<sequence>MKVIHSDRTVKIPKDVDIHVRSRIVTVTGTRGVLKKNFKHLAVDIQMVGKKQVLVTKWFGTKKQLASVRTVCSHIENMIKGVTLGFLYKMRSAYAHFPINCNVKEEGTMLEVRNFLGEKLIRHVRMNPGVLVSISPKQKDELIIQGNDVELVSSSAALVQQSTTVKNKDIRKFLDGIYVSEKTTVIEPVME</sequence>
<evidence type="ECO:0000256" key="1">
    <source>
        <dbReference type="ARBA" id="ARBA00009356"/>
    </source>
</evidence>
<dbReference type="InterPro" id="IPR020040">
    <property type="entry name" value="Ribosomal_uL6_a/b-dom"/>
</dbReference>
<evidence type="ECO:0000256" key="5">
    <source>
        <dbReference type="ARBA" id="ARBA00035349"/>
    </source>
</evidence>
<dbReference type="Proteomes" id="UP000230750">
    <property type="component" value="Unassembled WGS sequence"/>
</dbReference>
<dbReference type="FunFam" id="3.90.930.12:FF:000003">
    <property type="entry name" value="60S ribosomal protein L9"/>
    <property type="match status" value="1"/>
</dbReference>
<name>A0A2G8KP05_STIJA</name>
<dbReference type="PANTHER" id="PTHR11655">
    <property type="entry name" value="60S/50S RIBOSOMAL PROTEIN L6/L9"/>
    <property type="match status" value="1"/>
</dbReference>
<gene>
    <name evidence="7" type="ORF">BSL78_13429</name>
</gene>
<keyword evidence="8" id="KW-1185">Reference proteome</keyword>
<dbReference type="PROSITE" id="PS00700">
    <property type="entry name" value="RIBOSOMAL_L6_2"/>
    <property type="match status" value="1"/>
</dbReference>
<evidence type="ECO:0000256" key="3">
    <source>
        <dbReference type="ARBA" id="ARBA00023274"/>
    </source>
</evidence>
<feature type="domain" description="Large ribosomal subunit protein uL6 alpha-beta" evidence="6">
    <location>
        <begin position="12"/>
        <end position="83"/>
    </location>
</feature>
<dbReference type="PANTHER" id="PTHR11655:SF16">
    <property type="entry name" value="60S RIBOSOMAL PROTEIN L9"/>
    <property type="match status" value="1"/>
</dbReference>
<dbReference type="OrthoDB" id="10252633at2759"/>
<evidence type="ECO:0000313" key="8">
    <source>
        <dbReference type="Proteomes" id="UP000230750"/>
    </source>
</evidence>
<proteinExistence type="inferred from homology"/>
<comment type="caution">
    <text evidence="7">The sequence shown here is derived from an EMBL/GenBank/DDBJ whole genome shotgun (WGS) entry which is preliminary data.</text>
</comment>